<dbReference type="PANTHER" id="PTHR18964">
    <property type="entry name" value="ROK (REPRESSOR, ORF, KINASE) FAMILY"/>
    <property type="match status" value="1"/>
</dbReference>
<dbReference type="GO" id="GO:0016301">
    <property type="term" value="F:kinase activity"/>
    <property type="evidence" value="ECO:0007669"/>
    <property type="project" value="UniProtKB-KW"/>
</dbReference>
<gene>
    <name evidence="2" type="ORF">SAMN05216243_2412</name>
</gene>
<evidence type="ECO:0000256" key="1">
    <source>
        <dbReference type="ARBA" id="ARBA00006479"/>
    </source>
</evidence>
<dbReference type="Proteomes" id="UP000198694">
    <property type="component" value="Unassembled WGS sequence"/>
</dbReference>
<proteinExistence type="inferred from homology"/>
<dbReference type="SUPFAM" id="SSF53067">
    <property type="entry name" value="Actin-like ATPase domain"/>
    <property type="match status" value="1"/>
</dbReference>
<sequence>MVFAIGVDIGGTKVAIALVDQQGEISEQTKIPTDTSIDPKQMIEKIIESIEKLISAADISITEILGIGIGSPGPLNSKAGIITHPPNLPNWRDIPIVEQMKAHFPIPIVLENDANAAAMAEKWLGAAQANQDFAYMTISTGIGAGLFADGKLLGGSRGNAGDIGHTVIDPAYGQCPCGQYGCLEYIASGTAIANRGSAIAGKQLTTQEVFALYQQGNKDITAYIEDVFRILGVACVSLINTFDPEKIVLGGGVSKVGEPLFAKVKEYVSSYALNPAGRQTEIVPAQLDQNAGVVGAAGLILGE</sequence>
<reference evidence="2 3" key="1">
    <citation type="submission" date="2016-10" db="EMBL/GenBank/DDBJ databases">
        <authorList>
            <person name="de Groot N.N."/>
        </authorList>
    </citation>
    <scope>NUCLEOTIDE SEQUENCE [LARGE SCALE GENOMIC DNA]</scope>
    <source>
        <strain evidence="2 3">CGMCC 1.6502</strain>
    </source>
</reference>
<protein>
    <submittedName>
        <fullName evidence="2">Glucokinase</fullName>
    </submittedName>
</protein>
<evidence type="ECO:0000313" key="2">
    <source>
        <dbReference type="EMBL" id="SDK22319.1"/>
    </source>
</evidence>
<name>A0A1G9A4K4_9BACI</name>
<dbReference type="PROSITE" id="PS01125">
    <property type="entry name" value="ROK"/>
    <property type="match status" value="1"/>
</dbReference>
<dbReference type="RefSeq" id="WP_093214445.1">
    <property type="nucleotide sequence ID" value="NZ_FNFL01000003.1"/>
</dbReference>
<dbReference type="InterPro" id="IPR049874">
    <property type="entry name" value="ROK_cs"/>
</dbReference>
<organism evidence="2 3">
    <name type="scientific">Sediminibacillus albus</name>
    <dbReference type="NCBI Taxonomy" id="407036"/>
    <lineage>
        <taxon>Bacteria</taxon>
        <taxon>Bacillati</taxon>
        <taxon>Bacillota</taxon>
        <taxon>Bacilli</taxon>
        <taxon>Bacillales</taxon>
        <taxon>Bacillaceae</taxon>
        <taxon>Sediminibacillus</taxon>
    </lineage>
</organism>
<dbReference type="OrthoDB" id="9795247at2"/>
<dbReference type="Gene3D" id="3.30.420.40">
    <property type="match status" value="2"/>
</dbReference>
<keyword evidence="2" id="KW-0808">Transferase</keyword>
<dbReference type="InterPro" id="IPR043129">
    <property type="entry name" value="ATPase_NBD"/>
</dbReference>
<dbReference type="STRING" id="407036.SAMN05216243_2412"/>
<keyword evidence="3" id="KW-1185">Reference proteome</keyword>
<keyword evidence="2" id="KW-0418">Kinase</keyword>
<dbReference type="CDD" id="cd24068">
    <property type="entry name" value="ASKHA_NBD_ROK_FnNanK-like"/>
    <property type="match status" value="1"/>
</dbReference>
<accession>A0A1G9A4K4</accession>
<dbReference type="InterPro" id="IPR000600">
    <property type="entry name" value="ROK"/>
</dbReference>
<evidence type="ECO:0000313" key="3">
    <source>
        <dbReference type="Proteomes" id="UP000198694"/>
    </source>
</evidence>
<comment type="similarity">
    <text evidence="1">Belongs to the ROK (NagC/XylR) family.</text>
</comment>
<dbReference type="Pfam" id="PF00480">
    <property type="entry name" value="ROK"/>
    <property type="match status" value="1"/>
</dbReference>
<dbReference type="PANTHER" id="PTHR18964:SF149">
    <property type="entry name" value="BIFUNCTIONAL UDP-N-ACETYLGLUCOSAMINE 2-EPIMERASE_N-ACETYLMANNOSAMINE KINASE"/>
    <property type="match status" value="1"/>
</dbReference>
<dbReference type="AlphaFoldDB" id="A0A1G9A4K4"/>
<dbReference type="EMBL" id="FNFL01000003">
    <property type="protein sequence ID" value="SDK22319.1"/>
    <property type="molecule type" value="Genomic_DNA"/>
</dbReference>